<name>A0A8J4DPV6_9ACTN</name>
<keyword evidence="4" id="KW-1185">Reference proteome</keyword>
<dbReference type="SUPFAM" id="SSF48317">
    <property type="entry name" value="Acid phosphatase/Vanadium-dependent haloperoxidase"/>
    <property type="match status" value="1"/>
</dbReference>
<keyword evidence="1" id="KW-0812">Transmembrane</keyword>
<evidence type="ECO:0000313" key="3">
    <source>
        <dbReference type="EMBL" id="GIJ44802.1"/>
    </source>
</evidence>
<feature type="transmembrane region" description="Helical" evidence="1">
    <location>
        <begin position="113"/>
        <end position="134"/>
    </location>
</feature>
<gene>
    <name evidence="3" type="ORF">Val02_16880</name>
</gene>
<dbReference type="InterPro" id="IPR036938">
    <property type="entry name" value="PAP2/HPO_sf"/>
</dbReference>
<proteinExistence type="predicted"/>
<dbReference type="AlphaFoldDB" id="A0A8J4DPV6"/>
<protein>
    <recommendedName>
        <fullName evidence="2">Phosphatidic acid phosphatase type 2/haloperoxidase domain-containing protein</fullName>
    </recommendedName>
</protein>
<accession>A0A8J4DPV6</accession>
<evidence type="ECO:0000313" key="4">
    <source>
        <dbReference type="Proteomes" id="UP000619260"/>
    </source>
</evidence>
<feature type="transmembrane region" description="Helical" evidence="1">
    <location>
        <begin position="184"/>
        <end position="203"/>
    </location>
</feature>
<sequence length="204" mass="21310">MSTSLARGSDNPAVSNTRRAATVITEALAPAVLVAVISPIIAWHAGSPGWGVATAVFTAGVPMAYVLRGVRRGEYDDHHVGDRAKRPLILAFAGGSVGVLLALMVLLDAPRDMIALVIAMLCGLALTLAVTYLARWKVSLHTAVASGTVTTLVLTFGPWLNVGWALVGAIMWSRVTLRAHTPMQTVVGLLLGLLAAGAIYPALR</sequence>
<feature type="domain" description="Phosphatidic acid phosphatase type 2/haloperoxidase" evidence="2">
    <location>
        <begin position="138"/>
        <end position="201"/>
    </location>
</feature>
<feature type="transmembrane region" description="Helical" evidence="1">
    <location>
        <begin position="146"/>
        <end position="172"/>
    </location>
</feature>
<feature type="transmembrane region" description="Helical" evidence="1">
    <location>
        <begin position="88"/>
        <end position="107"/>
    </location>
</feature>
<organism evidence="3 4">
    <name type="scientific">Virgisporangium aliadipatigenens</name>
    <dbReference type="NCBI Taxonomy" id="741659"/>
    <lineage>
        <taxon>Bacteria</taxon>
        <taxon>Bacillati</taxon>
        <taxon>Actinomycetota</taxon>
        <taxon>Actinomycetes</taxon>
        <taxon>Micromonosporales</taxon>
        <taxon>Micromonosporaceae</taxon>
        <taxon>Virgisporangium</taxon>
    </lineage>
</organism>
<keyword evidence="1" id="KW-0472">Membrane</keyword>
<dbReference type="Pfam" id="PF01569">
    <property type="entry name" value="PAP2"/>
    <property type="match status" value="1"/>
</dbReference>
<dbReference type="Gene3D" id="1.20.144.10">
    <property type="entry name" value="Phosphatidic acid phosphatase type 2/haloperoxidase"/>
    <property type="match status" value="1"/>
</dbReference>
<dbReference type="Proteomes" id="UP000619260">
    <property type="component" value="Unassembled WGS sequence"/>
</dbReference>
<feature type="transmembrane region" description="Helical" evidence="1">
    <location>
        <begin position="21"/>
        <end position="43"/>
    </location>
</feature>
<dbReference type="InterPro" id="IPR000326">
    <property type="entry name" value="PAP2/HPO"/>
</dbReference>
<evidence type="ECO:0000259" key="2">
    <source>
        <dbReference type="Pfam" id="PF01569"/>
    </source>
</evidence>
<keyword evidence="1" id="KW-1133">Transmembrane helix</keyword>
<evidence type="ECO:0000256" key="1">
    <source>
        <dbReference type="SAM" id="Phobius"/>
    </source>
</evidence>
<reference evidence="3" key="1">
    <citation type="submission" date="2021-01" db="EMBL/GenBank/DDBJ databases">
        <title>Whole genome shotgun sequence of Virgisporangium aliadipatigenens NBRC 105644.</title>
        <authorList>
            <person name="Komaki H."/>
            <person name="Tamura T."/>
        </authorList>
    </citation>
    <scope>NUCLEOTIDE SEQUENCE</scope>
    <source>
        <strain evidence="3">NBRC 105644</strain>
    </source>
</reference>
<comment type="caution">
    <text evidence="3">The sequence shown here is derived from an EMBL/GenBank/DDBJ whole genome shotgun (WGS) entry which is preliminary data.</text>
</comment>
<dbReference type="EMBL" id="BOPF01000004">
    <property type="protein sequence ID" value="GIJ44802.1"/>
    <property type="molecule type" value="Genomic_DNA"/>
</dbReference>
<feature type="transmembrane region" description="Helical" evidence="1">
    <location>
        <begin position="49"/>
        <end position="67"/>
    </location>
</feature>